<evidence type="ECO:0000313" key="3">
    <source>
        <dbReference type="Proteomes" id="UP000327013"/>
    </source>
</evidence>
<feature type="compositionally biased region" description="Polar residues" evidence="1">
    <location>
        <begin position="263"/>
        <end position="282"/>
    </location>
</feature>
<dbReference type="Proteomes" id="UP000327013">
    <property type="component" value="Unassembled WGS sequence"/>
</dbReference>
<proteinExistence type="predicted"/>
<organism evidence="2 3">
    <name type="scientific">Carpinus fangiana</name>
    <dbReference type="NCBI Taxonomy" id="176857"/>
    <lineage>
        <taxon>Eukaryota</taxon>
        <taxon>Viridiplantae</taxon>
        <taxon>Streptophyta</taxon>
        <taxon>Embryophyta</taxon>
        <taxon>Tracheophyta</taxon>
        <taxon>Spermatophyta</taxon>
        <taxon>Magnoliopsida</taxon>
        <taxon>eudicotyledons</taxon>
        <taxon>Gunneridae</taxon>
        <taxon>Pentapetalae</taxon>
        <taxon>rosids</taxon>
        <taxon>fabids</taxon>
        <taxon>Fagales</taxon>
        <taxon>Betulaceae</taxon>
        <taxon>Carpinus</taxon>
    </lineage>
</organism>
<dbReference type="EMBL" id="VIBQ01000017">
    <property type="protein sequence ID" value="KAB8360903.1"/>
    <property type="molecule type" value="Genomic_DNA"/>
</dbReference>
<keyword evidence="3" id="KW-1185">Reference proteome</keyword>
<sequence length="282" mass="31779">MEADDLDKYHERSLKEERKVVMGSEPVEYSVIVWSAIGFSGVGFATRGHLLCHGCYKHDERYINQLDEASFGIVQFVNPAFPNHLRYTSNLRQRNQTYVQRNGHERDPAGHERVVWPERGRLALKSSWQTYWICHEDGREFKQRPATRLGHASSAVSGRTSVGGTVADTRHAYTRLLLLLTNELGREQQQQTTMSTLQKASQALRSSASLSRRAFTGRGSVASKLRIGYVPGTPTTFPFAYRAGVETRSQREIQRKKMPKLQCTDQSPAPNQSTSSPPSTLP</sequence>
<protein>
    <submittedName>
        <fullName evidence="2">Uncharacterized protein</fullName>
    </submittedName>
</protein>
<dbReference type="AlphaFoldDB" id="A0A5N6KZ92"/>
<feature type="region of interest" description="Disordered" evidence="1">
    <location>
        <begin position="247"/>
        <end position="282"/>
    </location>
</feature>
<comment type="caution">
    <text evidence="2">The sequence shown here is derived from an EMBL/GenBank/DDBJ whole genome shotgun (WGS) entry which is preliminary data.</text>
</comment>
<name>A0A5N6KZ92_9ROSI</name>
<evidence type="ECO:0000313" key="2">
    <source>
        <dbReference type="EMBL" id="KAB8360903.1"/>
    </source>
</evidence>
<evidence type="ECO:0000256" key="1">
    <source>
        <dbReference type="SAM" id="MobiDB-lite"/>
    </source>
</evidence>
<accession>A0A5N6KZ92</accession>
<reference evidence="2 3" key="1">
    <citation type="submission" date="2019-06" db="EMBL/GenBank/DDBJ databases">
        <title>A chromosomal-level reference genome of Carpinus fangiana (Coryloideae, Betulaceae).</title>
        <authorList>
            <person name="Yang X."/>
            <person name="Wang Z."/>
            <person name="Zhang L."/>
            <person name="Hao G."/>
            <person name="Liu J."/>
            <person name="Yang Y."/>
        </authorList>
    </citation>
    <scope>NUCLEOTIDE SEQUENCE [LARGE SCALE GENOMIC DNA]</scope>
    <source>
        <strain evidence="2">Cfa_2016G</strain>
        <tissue evidence="2">Leaf</tissue>
    </source>
</reference>
<gene>
    <name evidence="2" type="ORF">FH972_024636</name>
</gene>